<reference evidence="2 3" key="1">
    <citation type="submission" date="2016-03" db="EMBL/GenBank/DDBJ databases">
        <title>Trachymyrmex septentrionalis WGS genome.</title>
        <authorList>
            <person name="Nygaard S."/>
            <person name="Hu H."/>
            <person name="Boomsma J."/>
            <person name="Zhang G."/>
        </authorList>
    </citation>
    <scope>NUCLEOTIDE SEQUENCE [LARGE SCALE GENOMIC DNA]</scope>
    <source>
        <strain evidence="2">Tsep2-gDNA-1</strain>
        <tissue evidence="2">Whole body</tissue>
    </source>
</reference>
<dbReference type="GO" id="GO:0003676">
    <property type="term" value="F:nucleic acid binding"/>
    <property type="evidence" value="ECO:0007669"/>
    <property type="project" value="InterPro"/>
</dbReference>
<dbReference type="AlphaFoldDB" id="A0A151JZI5"/>
<dbReference type="EMBL" id="KQ981374">
    <property type="protein sequence ID" value="KYN42426.1"/>
    <property type="molecule type" value="Genomic_DNA"/>
</dbReference>
<sequence length="577" mass="65060">KSLTTHRSCKSTFAEHSQTPSGRTRLVAYQFHFRFGDIGAYSKYTYMLHICTQGLGKEETKIRWFDGWYPPSLPQMYSVGRLTRIYETRTYAYVRVRPDDLGNANYRDDATPLCQSTRQESKMPLMRRVTKKTVCRIRKSKKSNSIARLKPVTLSKNNDTIARSITSVDTSRLRDAPNATHFTNNPHEGDFRRYGHMRQLHAPEIVGTPPIRCVSAGLYVYSFDFCNHVAKVDTRGAYIDGSIFKSPFFISNGNRCSSPIDHDDSIFELTLLSERQLRVWIKDLSIGGTLRLRRHEVDMATLSSLQWTPGVPDRKGQRGKEYNAVKQRHLMSCREQSGKNRFVIFFCDISIEGLKLSAYSDFLEARDGSSKLYVEDGGCRDQRMVQGLGKGARAKDDNNAAHRFPSDDTNSYCTKPRSHRRPGLRSALSARGCAFVKLSSHQEALAAINSLHGSQTMPVKRRVNIHRSAGCGCAPWPDSRWPSSVNGREARGGLVKIGPCSRSNGCRACKHPSNDWPNRNLHNTWRSAARLLLSAALWREERPSVSVKPPNFLGLGSDQEFPVVIELSVSSVRDSTC</sequence>
<feature type="compositionally biased region" description="Basic and acidic residues" evidence="1">
    <location>
        <begin position="393"/>
        <end position="406"/>
    </location>
</feature>
<organism evidence="2 3">
    <name type="scientific">Trachymyrmex septentrionalis</name>
    <dbReference type="NCBI Taxonomy" id="34720"/>
    <lineage>
        <taxon>Eukaryota</taxon>
        <taxon>Metazoa</taxon>
        <taxon>Ecdysozoa</taxon>
        <taxon>Arthropoda</taxon>
        <taxon>Hexapoda</taxon>
        <taxon>Insecta</taxon>
        <taxon>Pterygota</taxon>
        <taxon>Neoptera</taxon>
        <taxon>Endopterygota</taxon>
        <taxon>Hymenoptera</taxon>
        <taxon>Apocrita</taxon>
        <taxon>Aculeata</taxon>
        <taxon>Formicoidea</taxon>
        <taxon>Formicidae</taxon>
        <taxon>Myrmicinae</taxon>
        <taxon>Trachymyrmex</taxon>
    </lineage>
</organism>
<protein>
    <submittedName>
        <fullName evidence="2">CUGBP Elav-like family member 4</fullName>
    </submittedName>
</protein>
<accession>A0A151JZI5</accession>
<dbReference type="InterPro" id="IPR035979">
    <property type="entry name" value="RBD_domain_sf"/>
</dbReference>
<feature type="non-terminal residue" evidence="2">
    <location>
        <position position="1"/>
    </location>
</feature>
<dbReference type="SUPFAM" id="SSF54928">
    <property type="entry name" value="RNA-binding domain, RBD"/>
    <property type="match status" value="1"/>
</dbReference>
<gene>
    <name evidence="2" type="ORF">ALC56_03186</name>
</gene>
<dbReference type="Proteomes" id="UP000078541">
    <property type="component" value="Unassembled WGS sequence"/>
</dbReference>
<dbReference type="InterPro" id="IPR012677">
    <property type="entry name" value="Nucleotide-bd_a/b_plait_sf"/>
</dbReference>
<feature type="region of interest" description="Disordered" evidence="1">
    <location>
        <begin position="391"/>
        <end position="420"/>
    </location>
</feature>
<proteinExistence type="predicted"/>
<dbReference type="Gene3D" id="3.30.70.330">
    <property type="match status" value="1"/>
</dbReference>
<name>A0A151JZI5_9HYME</name>
<evidence type="ECO:0000256" key="1">
    <source>
        <dbReference type="SAM" id="MobiDB-lite"/>
    </source>
</evidence>
<keyword evidence="3" id="KW-1185">Reference proteome</keyword>
<evidence type="ECO:0000313" key="3">
    <source>
        <dbReference type="Proteomes" id="UP000078541"/>
    </source>
</evidence>
<evidence type="ECO:0000313" key="2">
    <source>
        <dbReference type="EMBL" id="KYN42426.1"/>
    </source>
</evidence>